<gene>
    <name evidence="6" type="ORF">PACLA_8A018276</name>
</gene>
<proteinExistence type="predicted"/>
<dbReference type="InterPro" id="IPR004166">
    <property type="entry name" value="a-kinase_dom"/>
</dbReference>
<evidence type="ECO:0000256" key="1">
    <source>
        <dbReference type="ARBA" id="ARBA00022527"/>
    </source>
</evidence>
<evidence type="ECO:0000256" key="4">
    <source>
        <dbReference type="ARBA" id="ARBA00022777"/>
    </source>
</evidence>
<keyword evidence="5" id="KW-0067">ATP-binding</keyword>
<dbReference type="PANTHER" id="PTHR45992:SF2">
    <property type="entry name" value="EUKARYOTIC ELONGATION FACTOR 2 KINASE"/>
    <property type="match status" value="1"/>
</dbReference>
<dbReference type="AlphaFoldDB" id="A0A7D9EFY1"/>
<dbReference type="GO" id="GO:0031037">
    <property type="term" value="P:myosin II filament disassembly"/>
    <property type="evidence" value="ECO:0007669"/>
    <property type="project" value="TreeGrafter"/>
</dbReference>
<comment type="caution">
    <text evidence="6">The sequence shown here is derived from an EMBL/GenBank/DDBJ whole genome shotgun (WGS) entry which is preliminary data.</text>
</comment>
<protein>
    <submittedName>
        <fullName evidence="6">Transient receptor potential cation channel subfamily M member 6</fullName>
    </submittedName>
</protein>
<evidence type="ECO:0000256" key="3">
    <source>
        <dbReference type="ARBA" id="ARBA00022741"/>
    </source>
</evidence>
<organism evidence="6 7">
    <name type="scientific">Paramuricea clavata</name>
    <name type="common">Red gorgonian</name>
    <name type="synonym">Violescent sea-whip</name>
    <dbReference type="NCBI Taxonomy" id="317549"/>
    <lineage>
        <taxon>Eukaryota</taxon>
        <taxon>Metazoa</taxon>
        <taxon>Cnidaria</taxon>
        <taxon>Anthozoa</taxon>
        <taxon>Octocorallia</taxon>
        <taxon>Malacalcyonacea</taxon>
        <taxon>Plexauridae</taxon>
        <taxon>Paramuricea</taxon>
    </lineage>
</organism>
<dbReference type="Pfam" id="PF02816">
    <property type="entry name" value="Alpha_kinase"/>
    <property type="match status" value="1"/>
</dbReference>
<dbReference type="InterPro" id="IPR051852">
    <property type="entry name" value="Alpha-type_PK"/>
</dbReference>
<dbReference type="SMART" id="SM00811">
    <property type="entry name" value="Alpha_kinase"/>
    <property type="match status" value="1"/>
</dbReference>
<keyword evidence="4" id="KW-0418">Kinase</keyword>
<dbReference type="GO" id="GO:1903013">
    <property type="term" value="P:response to differentiation-inducing factor 1"/>
    <property type="evidence" value="ECO:0007669"/>
    <property type="project" value="TreeGrafter"/>
</dbReference>
<name>A0A7D9EFY1_PARCT</name>
<evidence type="ECO:0000313" key="6">
    <source>
        <dbReference type="EMBL" id="CAB4007595.1"/>
    </source>
</evidence>
<keyword evidence="2" id="KW-0808">Transferase</keyword>
<sequence>MSKWKQWDVFKNKMSRKRMGKKEEKDETEYLTVQRLSASVEGKAQKYTRIGPLTMVPFPHEDKTMENIKHACKDHFEIDKGYQCDVLAGERGPSYTNVNQIKNWKLIHIRFVEKEPELRKSRSSKEKEDHTQAHNLQLIKIGKFIPPKKDIVTLQLEAFDVERRSWKDPVEVVLSISVDKFASGACRDAFLATGLKGLDGKFVVKRYRSDRVVEHFQSLDTHTRKVVQMHALARHFSLLLRDGAPLQFGDTFLYTKLYYAEMKGEFVTVESYIEGSFRKYVNNTGDIVLKDSSEIAMKAESFVHYSFVKSGKQLIIVDLQGVGFVLCDPEIASSELYDESDGIYFCAGNLSTNAIETFFVQHKCNKYCELLSLDKP</sequence>
<evidence type="ECO:0000256" key="2">
    <source>
        <dbReference type="ARBA" id="ARBA00022679"/>
    </source>
</evidence>
<keyword evidence="3" id="KW-0547">Nucleotide-binding</keyword>
<evidence type="ECO:0000256" key="5">
    <source>
        <dbReference type="ARBA" id="ARBA00022840"/>
    </source>
</evidence>
<dbReference type="Proteomes" id="UP001152795">
    <property type="component" value="Unassembled WGS sequence"/>
</dbReference>
<dbReference type="EMBL" id="CACRXK020005843">
    <property type="protein sequence ID" value="CAB4007595.1"/>
    <property type="molecule type" value="Genomic_DNA"/>
</dbReference>
<dbReference type="GO" id="GO:0005524">
    <property type="term" value="F:ATP binding"/>
    <property type="evidence" value="ECO:0007669"/>
    <property type="project" value="UniProtKB-KW"/>
</dbReference>
<dbReference type="Gene3D" id="3.20.200.10">
    <property type="entry name" value="MHCK/EF2 kinase"/>
    <property type="match status" value="1"/>
</dbReference>
<dbReference type="Gene3D" id="3.30.200.20">
    <property type="entry name" value="Phosphorylase Kinase, domain 1"/>
    <property type="match status" value="1"/>
</dbReference>
<keyword evidence="1" id="KW-0723">Serine/threonine-protein kinase</keyword>
<dbReference type="GO" id="GO:0004674">
    <property type="term" value="F:protein serine/threonine kinase activity"/>
    <property type="evidence" value="ECO:0007669"/>
    <property type="project" value="UniProtKB-KW"/>
</dbReference>
<dbReference type="OrthoDB" id="301415at2759"/>
<accession>A0A7D9EFY1</accession>
<keyword evidence="6" id="KW-0675">Receptor</keyword>
<keyword evidence="7" id="KW-1185">Reference proteome</keyword>
<dbReference type="InterPro" id="IPR011009">
    <property type="entry name" value="Kinase-like_dom_sf"/>
</dbReference>
<reference evidence="6" key="1">
    <citation type="submission" date="2020-04" db="EMBL/GenBank/DDBJ databases">
        <authorList>
            <person name="Alioto T."/>
            <person name="Alioto T."/>
            <person name="Gomez Garrido J."/>
        </authorList>
    </citation>
    <scope>NUCLEOTIDE SEQUENCE</scope>
    <source>
        <strain evidence="6">A484AB</strain>
    </source>
</reference>
<evidence type="ECO:0000313" key="7">
    <source>
        <dbReference type="Proteomes" id="UP001152795"/>
    </source>
</evidence>
<dbReference type="PROSITE" id="PS51158">
    <property type="entry name" value="ALPHA_KINASE"/>
    <property type="match status" value="1"/>
</dbReference>
<dbReference type="CDD" id="cd04515">
    <property type="entry name" value="Alpha_kinase"/>
    <property type="match status" value="1"/>
</dbReference>
<dbReference type="SUPFAM" id="SSF56112">
    <property type="entry name" value="Protein kinase-like (PK-like)"/>
    <property type="match status" value="1"/>
</dbReference>
<dbReference type="PANTHER" id="PTHR45992">
    <property type="entry name" value="EUKARYOTIC ELONGATION FACTOR 2 KINASE-RELATED"/>
    <property type="match status" value="1"/>
</dbReference>